<keyword evidence="3" id="KW-1185">Reference proteome</keyword>
<sequence>MPSGKELEQLPMANTLPGAGKDTSKMNRTTLTGVTESDLPKPAQVSKKNK</sequence>
<name>A0ABV6KVP3_9BACI</name>
<dbReference type="Proteomes" id="UP001589738">
    <property type="component" value="Unassembled WGS sequence"/>
</dbReference>
<feature type="compositionally biased region" description="Polar residues" evidence="1">
    <location>
        <begin position="26"/>
        <end position="35"/>
    </location>
</feature>
<accession>A0ABV6KVP3</accession>
<protein>
    <submittedName>
        <fullName evidence="2">Uncharacterized protein</fullName>
    </submittedName>
</protein>
<dbReference type="RefSeq" id="WP_340904054.1">
    <property type="nucleotide sequence ID" value="NZ_JBHLUU010000078.1"/>
</dbReference>
<evidence type="ECO:0000256" key="1">
    <source>
        <dbReference type="SAM" id="MobiDB-lite"/>
    </source>
</evidence>
<feature type="region of interest" description="Disordered" evidence="1">
    <location>
        <begin position="1"/>
        <end position="50"/>
    </location>
</feature>
<dbReference type="EMBL" id="JBHLUU010000078">
    <property type="protein sequence ID" value="MFC0475996.1"/>
    <property type="molecule type" value="Genomic_DNA"/>
</dbReference>
<comment type="caution">
    <text evidence="2">The sequence shown here is derived from an EMBL/GenBank/DDBJ whole genome shotgun (WGS) entry which is preliminary data.</text>
</comment>
<evidence type="ECO:0000313" key="2">
    <source>
        <dbReference type="EMBL" id="MFC0475996.1"/>
    </source>
</evidence>
<reference evidence="2 3" key="1">
    <citation type="submission" date="2024-09" db="EMBL/GenBank/DDBJ databases">
        <authorList>
            <person name="Sun Q."/>
            <person name="Mori K."/>
        </authorList>
    </citation>
    <scope>NUCLEOTIDE SEQUENCE [LARGE SCALE GENOMIC DNA]</scope>
    <source>
        <strain evidence="2 3">CGMCC 1.9126</strain>
    </source>
</reference>
<evidence type="ECO:0000313" key="3">
    <source>
        <dbReference type="Proteomes" id="UP001589738"/>
    </source>
</evidence>
<organism evidence="2 3">
    <name type="scientific">Robertmurraya beringensis</name>
    <dbReference type="NCBI Taxonomy" id="641660"/>
    <lineage>
        <taxon>Bacteria</taxon>
        <taxon>Bacillati</taxon>
        <taxon>Bacillota</taxon>
        <taxon>Bacilli</taxon>
        <taxon>Bacillales</taxon>
        <taxon>Bacillaceae</taxon>
        <taxon>Robertmurraya</taxon>
    </lineage>
</organism>
<proteinExistence type="predicted"/>
<gene>
    <name evidence="2" type="ORF">ACFFHF_12190</name>
</gene>